<feature type="transmembrane region" description="Helical" evidence="1">
    <location>
        <begin position="194"/>
        <end position="215"/>
    </location>
</feature>
<dbReference type="Pfam" id="PF04536">
    <property type="entry name" value="TPM_phosphatase"/>
    <property type="match status" value="1"/>
</dbReference>
<evidence type="ECO:0000256" key="1">
    <source>
        <dbReference type="SAM" id="Phobius"/>
    </source>
</evidence>
<feature type="transmembrane region" description="Helical" evidence="1">
    <location>
        <begin position="221"/>
        <end position="243"/>
    </location>
</feature>
<feature type="transmembrane region" description="Helical" evidence="1">
    <location>
        <begin position="163"/>
        <end position="182"/>
    </location>
</feature>
<dbReference type="STRING" id="1910958.BTM30_01165"/>
<dbReference type="PANTHER" id="PTHR35514:SF1">
    <property type="entry name" value="THYLAKOID LUMENAL 15.0 KDA PROTEIN 2, CHLOROPLASTIC"/>
    <property type="match status" value="1"/>
</dbReference>
<evidence type="ECO:0000313" key="3">
    <source>
        <dbReference type="EMBL" id="PSI02641.1"/>
    </source>
</evidence>
<evidence type="ECO:0000313" key="4">
    <source>
        <dbReference type="Proteomes" id="UP000240206"/>
    </source>
</evidence>
<dbReference type="AlphaFoldDB" id="A0A2P7EHF9"/>
<reference evidence="4" key="1">
    <citation type="submission" date="2018-03" db="EMBL/GenBank/DDBJ databases">
        <title>Ecological and genomic features of two cosmopolitan and abundant freshwater picocyanobacteria.</title>
        <authorList>
            <person name="Cabello-Yeves P.J."/>
            <person name="Picazo A."/>
            <person name="Camacho A."/>
            <person name="Callieri C."/>
            <person name="Rosselli R."/>
            <person name="Roda-Garcia J."/>
            <person name="Coutinho F.H."/>
            <person name="Rodriguez-Valera F."/>
        </authorList>
    </citation>
    <scope>NUCLEOTIDE SEQUENCE [LARGE SCALE GENOMIC DNA]</scope>
    <source>
        <strain evidence="4">Tous</strain>
    </source>
</reference>
<dbReference type="EMBL" id="PXVC01000004">
    <property type="protein sequence ID" value="PSI02641.1"/>
    <property type="molecule type" value="Genomic_DNA"/>
</dbReference>
<proteinExistence type="predicted"/>
<keyword evidence="1" id="KW-0812">Transmembrane</keyword>
<sequence>MVCCLMAFMPVDPAMAYNNADLLPDHPTPVIDLAKALTDQQRQQLESELDQFEVDSGWKLRVLTQYDRTPGLAVKEYWELDERSLLLVADPRGGNLLNFNVGEALFALMPRTYWVELQTRFGNQYYVKDHGEDGAIVDSLAAVELCLNRGGCQVVPGLPEEQWLLTFATSVLGGLVAGFAAYPRKEGTIIAWTWLLLMAPLWLLLFALFGLAPILTRTSDFVPLVSNCAGFIGSALTAYLIALKTLPKPGTTKAS</sequence>
<protein>
    <submittedName>
        <fullName evidence="3">Methanol dehydrogenase</fullName>
    </submittedName>
</protein>
<dbReference type="Gene3D" id="3.10.310.50">
    <property type="match status" value="1"/>
</dbReference>
<evidence type="ECO:0000259" key="2">
    <source>
        <dbReference type="Pfam" id="PF04536"/>
    </source>
</evidence>
<dbReference type="Proteomes" id="UP000240206">
    <property type="component" value="Unassembled WGS sequence"/>
</dbReference>
<gene>
    <name evidence="3" type="ORF">C7K08_02140</name>
</gene>
<keyword evidence="4" id="KW-1185">Reference proteome</keyword>
<comment type="caution">
    <text evidence="3">The sequence shown here is derived from an EMBL/GenBank/DDBJ whole genome shotgun (WGS) entry which is preliminary data.</text>
</comment>
<accession>A0A2P7EHF9</accession>
<keyword evidence="1" id="KW-1133">Transmembrane helix</keyword>
<feature type="domain" description="TPM" evidence="2">
    <location>
        <begin position="30"/>
        <end position="121"/>
    </location>
</feature>
<dbReference type="InterPro" id="IPR007621">
    <property type="entry name" value="TPM_dom"/>
</dbReference>
<keyword evidence="1" id="KW-0472">Membrane</keyword>
<name>A0A2P7EHF9_9SYNE</name>
<dbReference type="PANTHER" id="PTHR35514">
    <property type="entry name" value="THYLAKOID LUMENAL 15.0 KDA PROTEIN 2, CHLOROPLASTIC"/>
    <property type="match status" value="1"/>
</dbReference>
<organism evidence="3 4">
    <name type="scientific">Synechococcus lacustris str. Tous</name>
    <dbReference type="NCBI Taxonomy" id="1910958"/>
    <lineage>
        <taxon>Bacteria</taxon>
        <taxon>Bacillati</taxon>
        <taxon>Cyanobacteriota</taxon>
        <taxon>Cyanophyceae</taxon>
        <taxon>Synechococcales</taxon>
        <taxon>Synechococcaceae</taxon>
        <taxon>Synechococcus</taxon>
    </lineage>
</organism>